<dbReference type="SUPFAM" id="SSF49785">
    <property type="entry name" value="Galactose-binding domain-like"/>
    <property type="match status" value="1"/>
</dbReference>
<evidence type="ECO:0000313" key="1">
    <source>
        <dbReference type="EMBL" id="KAK8860752.1"/>
    </source>
</evidence>
<dbReference type="Proteomes" id="UP001470230">
    <property type="component" value="Unassembled WGS sequence"/>
</dbReference>
<dbReference type="Gene3D" id="2.60.120.260">
    <property type="entry name" value="Galactose-binding domain-like"/>
    <property type="match status" value="1"/>
</dbReference>
<reference evidence="1 2" key="1">
    <citation type="submission" date="2024-04" db="EMBL/GenBank/DDBJ databases">
        <title>Tritrichomonas musculus Genome.</title>
        <authorList>
            <person name="Alves-Ferreira E."/>
            <person name="Grigg M."/>
            <person name="Lorenzi H."/>
            <person name="Galac M."/>
        </authorList>
    </citation>
    <scope>NUCLEOTIDE SEQUENCE [LARGE SCALE GENOMIC DNA]</scope>
    <source>
        <strain evidence="1 2">EAF2021</strain>
    </source>
</reference>
<organism evidence="1 2">
    <name type="scientific">Tritrichomonas musculus</name>
    <dbReference type="NCBI Taxonomy" id="1915356"/>
    <lineage>
        <taxon>Eukaryota</taxon>
        <taxon>Metamonada</taxon>
        <taxon>Parabasalia</taxon>
        <taxon>Tritrichomonadida</taxon>
        <taxon>Tritrichomonadidae</taxon>
        <taxon>Tritrichomonas</taxon>
    </lineage>
</organism>
<accession>A0ABR2ID88</accession>
<dbReference type="EMBL" id="JAPFFF010000018">
    <property type="protein sequence ID" value="KAK8860752.1"/>
    <property type="molecule type" value="Genomic_DNA"/>
</dbReference>
<protein>
    <recommendedName>
        <fullName evidence="3">F5/8 type C domain-containing protein</fullName>
    </recommendedName>
</protein>
<dbReference type="InterPro" id="IPR008979">
    <property type="entry name" value="Galactose-bd-like_sf"/>
</dbReference>
<evidence type="ECO:0000313" key="2">
    <source>
        <dbReference type="Proteomes" id="UP001470230"/>
    </source>
</evidence>
<evidence type="ECO:0008006" key="3">
    <source>
        <dbReference type="Google" id="ProtNLM"/>
    </source>
</evidence>
<comment type="caution">
    <text evidence="1">The sequence shown here is derived from an EMBL/GenBank/DDBJ whole genome shotgun (WGS) entry which is preliminary data.</text>
</comment>
<keyword evidence="2" id="KW-1185">Reference proteome</keyword>
<name>A0ABR2ID88_9EUKA</name>
<proteinExistence type="predicted"/>
<sequence>MISENLDFVLGFRNIKDIPFDKYEKDFTFIVNEKRYNTPRIIADILSPNVRKLHSTDPTINEIRIDIKSELKGQTLKEDYFEEFLNLVLFKKTTIDLEKQKLFSKYFYILGNFDECLNIYSNHQSIILSVDNIIQHLQAICSMIPFIDMIDIKNAFIVEMIDFCSSHFEEIDKEKLKGLQISIIEEIIKNDKLRLSDEDSLLNFILSINDNVQTKSNLFEYVLIKNLSEEGLRKFVDHFDIEFFNGSIWHNICDCLLFHGKKDHENTKRYIGNIFKKFERKEGSEFDGIMRYLTNKTGGNIHDNGTIEITSNSINGNSQIPRNCVDYDNNNNYCSDEKNDSFVCFDFKDRSIQVSSYSIQSRDDGDAGYTHLKNWAIDVKNENEDWIEIDRRENDASLNGRNNKSTFTVNKQCGSFYRFVKLRQTGPSWFTANTKFGFKFIEFHGKLIENNK</sequence>
<gene>
    <name evidence="1" type="ORF">M9Y10_012417</name>
</gene>